<organism evidence="2 3">
    <name type="scientific">Exocentrus adspersus</name>
    <dbReference type="NCBI Taxonomy" id="1586481"/>
    <lineage>
        <taxon>Eukaryota</taxon>
        <taxon>Metazoa</taxon>
        <taxon>Ecdysozoa</taxon>
        <taxon>Arthropoda</taxon>
        <taxon>Hexapoda</taxon>
        <taxon>Insecta</taxon>
        <taxon>Pterygota</taxon>
        <taxon>Neoptera</taxon>
        <taxon>Endopterygota</taxon>
        <taxon>Coleoptera</taxon>
        <taxon>Polyphaga</taxon>
        <taxon>Cucujiformia</taxon>
        <taxon>Chrysomeloidea</taxon>
        <taxon>Cerambycidae</taxon>
        <taxon>Lamiinae</taxon>
        <taxon>Acanthocinini</taxon>
        <taxon>Exocentrus</taxon>
    </lineage>
</organism>
<evidence type="ECO:0000313" key="3">
    <source>
        <dbReference type="Proteomes" id="UP001159042"/>
    </source>
</evidence>
<keyword evidence="3" id="KW-1185">Reference proteome</keyword>
<evidence type="ECO:0000313" key="2">
    <source>
        <dbReference type="EMBL" id="KAJ8911569.1"/>
    </source>
</evidence>
<feature type="compositionally biased region" description="Polar residues" evidence="1">
    <location>
        <begin position="105"/>
        <end position="114"/>
    </location>
</feature>
<comment type="caution">
    <text evidence="2">The sequence shown here is derived from an EMBL/GenBank/DDBJ whole genome shotgun (WGS) entry which is preliminary data.</text>
</comment>
<feature type="non-terminal residue" evidence="2">
    <location>
        <position position="144"/>
    </location>
</feature>
<protein>
    <recommendedName>
        <fullName evidence="4">THAP-type domain-containing protein</fullName>
    </recommendedName>
</protein>
<sequence length="144" mass="16727">MQKNKNYKWCIVPLCKSTSIATPEKCFIQVPKNDLKRRKLWIRQLETDMENFIKWKMMGGPKIIKKEVVPHKFECQKHRNLTTVGVPFRKGAEKRKRLEEVQKALQCSSKKSNLSQNSPSEPEVEENEPGPSFADLELKNKDVG</sequence>
<name>A0AAV8VBT8_9CUCU</name>
<evidence type="ECO:0000256" key="1">
    <source>
        <dbReference type="SAM" id="MobiDB-lite"/>
    </source>
</evidence>
<reference evidence="2 3" key="1">
    <citation type="journal article" date="2023" name="Insect Mol. Biol.">
        <title>Genome sequencing provides insights into the evolution of gene families encoding plant cell wall-degrading enzymes in longhorned beetles.</title>
        <authorList>
            <person name="Shin N.R."/>
            <person name="Okamura Y."/>
            <person name="Kirsch R."/>
            <person name="Pauchet Y."/>
        </authorList>
    </citation>
    <scope>NUCLEOTIDE SEQUENCE [LARGE SCALE GENOMIC DNA]</scope>
    <source>
        <strain evidence="2">EAD_L_NR</strain>
    </source>
</reference>
<dbReference type="EMBL" id="JANEYG010000180">
    <property type="protein sequence ID" value="KAJ8911569.1"/>
    <property type="molecule type" value="Genomic_DNA"/>
</dbReference>
<gene>
    <name evidence="2" type="ORF">NQ315_007951</name>
</gene>
<accession>A0AAV8VBT8</accession>
<proteinExistence type="predicted"/>
<dbReference type="AlphaFoldDB" id="A0AAV8VBT8"/>
<dbReference type="Proteomes" id="UP001159042">
    <property type="component" value="Unassembled WGS sequence"/>
</dbReference>
<evidence type="ECO:0008006" key="4">
    <source>
        <dbReference type="Google" id="ProtNLM"/>
    </source>
</evidence>
<feature type="region of interest" description="Disordered" evidence="1">
    <location>
        <begin position="104"/>
        <end position="144"/>
    </location>
</feature>